<evidence type="ECO:0000256" key="4">
    <source>
        <dbReference type="ARBA" id="ARBA00023136"/>
    </source>
</evidence>
<keyword evidence="8" id="KW-1185">Reference proteome</keyword>
<keyword evidence="4 5" id="KW-0472">Membrane</keyword>
<dbReference type="AlphaFoldDB" id="A0A944CQF8"/>
<evidence type="ECO:0000256" key="2">
    <source>
        <dbReference type="ARBA" id="ARBA00022692"/>
    </source>
</evidence>
<organism evidence="7 8">
    <name type="scientific">Mesobacillus boroniphilus</name>
    <dbReference type="NCBI Taxonomy" id="308892"/>
    <lineage>
        <taxon>Bacteria</taxon>
        <taxon>Bacillati</taxon>
        <taxon>Bacillota</taxon>
        <taxon>Bacilli</taxon>
        <taxon>Bacillales</taxon>
        <taxon>Bacillaceae</taxon>
        <taxon>Mesobacillus</taxon>
    </lineage>
</organism>
<sequence length="58" mass="6682">MMIRTSTASRIMELFRFGFTGAVGMLIDKFLIRTILIPAVIFKLGKFSLWPQKMQSEN</sequence>
<keyword evidence="2 5" id="KW-0812">Transmembrane</keyword>
<proteinExistence type="predicted"/>
<keyword evidence="3 5" id="KW-1133">Transmembrane helix</keyword>
<evidence type="ECO:0000259" key="6">
    <source>
        <dbReference type="Pfam" id="PF03176"/>
    </source>
</evidence>
<dbReference type="InterPro" id="IPR004869">
    <property type="entry name" value="MMPL_dom"/>
</dbReference>
<accession>A0A944CQF8</accession>
<comment type="subcellular location">
    <subcellularLocation>
        <location evidence="1">Membrane</location>
        <topology evidence="1">Multi-pass membrane protein</topology>
    </subcellularLocation>
</comment>
<protein>
    <recommendedName>
        <fullName evidence="6">Membrane transport protein MMPL domain-containing protein</fullName>
    </recommendedName>
</protein>
<evidence type="ECO:0000256" key="1">
    <source>
        <dbReference type="ARBA" id="ARBA00004141"/>
    </source>
</evidence>
<name>A0A944CQF8_9BACI</name>
<comment type="caution">
    <text evidence="7">The sequence shown here is derived from an EMBL/GenBank/DDBJ whole genome shotgun (WGS) entry which is preliminary data.</text>
</comment>
<feature type="transmembrane region" description="Helical" evidence="5">
    <location>
        <begin position="21"/>
        <end position="42"/>
    </location>
</feature>
<dbReference type="Pfam" id="PF03176">
    <property type="entry name" value="MMPL"/>
    <property type="match status" value="1"/>
</dbReference>
<evidence type="ECO:0000256" key="3">
    <source>
        <dbReference type="ARBA" id="ARBA00022989"/>
    </source>
</evidence>
<dbReference type="Proteomes" id="UP000761411">
    <property type="component" value="Unassembled WGS sequence"/>
</dbReference>
<feature type="domain" description="Membrane transport protein MMPL" evidence="6">
    <location>
        <begin position="14"/>
        <end position="54"/>
    </location>
</feature>
<evidence type="ECO:0000256" key="5">
    <source>
        <dbReference type="SAM" id="Phobius"/>
    </source>
</evidence>
<reference evidence="7 8" key="1">
    <citation type="journal article" date="2021" name="Microorganisms">
        <title>Bacterial Dimethylsulfoniopropionate Biosynthesis in the East China Sea.</title>
        <authorList>
            <person name="Liu J."/>
            <person name="Zhang Y."/>
            <person name="Liu J."/>
            <person name="Zhong H."/>
            <person name="Williams B.T."/>
            <person name="Zheng Y."/>
            <person name="Curson A.R.J."/>
            <person name="Sun C."/>
            <person name="Sun H."/>
            <person name="Song D."/>
            <person name="Wagner Mackenzie B."/>
            <person name="Bermejo Martinez A."/>
            <person name="Todd J.D."/>
            <person name="Zhang X.H."/>
        </authorList>
    </citation>
    <scope>NUCLEOTIDE SEQUENCE [LARGE SCALE GENOMIC DNA]</scope>
    <source>
        <strain evidence="7 8">ESS08</strain>
    </source>
</reference>
<evidence type="ECO:0000313" key="7">
    <source>
        <dbReference type="EMBL" id="MBS8267012.1"/>
    </source>
</evidence>
<gene>
    <name evidence="7" type="ORF">DYI25_21630</name>
</gene>
<evidence type="ECO:0000313" key="8">
    <source>
        <dbReference type="Proteomes" id="UP000761411"/>
    </source>
</evidence>
<dbReference type="EMBL" id="QTKX01000006">
    <property type="protein sequence ID" value="MBS8267012.1"/>
    <property type="molecule type" value="Genomic_DNA"/>
</dbReference>
<dbReference type="GO" id="GO:0016020">
    <property type="term" value="C:membrane"/>
    <property type="evidence" value="ECO:0007669"/>
    <property type="project" value="UniProtKB-SubCell"/>
</dbReference>